<keyword evidence="2" id="KW-1185">Reference proteome</keyword>
<reference evidence="1" key="2">
    <citation type="submission" date="2020-10" db="EMBL/GenBank/DDBJ databases">
        <title>Mucilaginibacter sp. nov., isolated from soil.</title>
        <authorList>
            <person name="Jeon C.O."/>
        </authorList>
    </citation>
    <scope>NUCLEOTIDE SEQUENCE</scope>
    <source>
        <strain evidence="1">R11</strain>
    </source>
</reference>
<dbReference type="EMBL" id="WWEO01000037">
    <property type="protein sequence ID" value="NCD68265.1"/>
    <property type="molecule type" value="Genomic_DNA"/>
</dbReference>
<dbReference type="Proteomes" id="UP000638732">
    <property type="component" value="Unassembled WGS sequence"/>
</dbReference>
<reference evidence="1" key="1">
    <citation type="submission" date="2020-01" db="EMBL/GenBank/DDBJ databases">
        <authorList>
            <person name="Seo Y.L."/>
        </authorList>
    </citation>
    <scope>NUCLEOTIDE SEQUENCE</scope>
    <source>
        <strain evidence="1">R11</strain>
    </source>
</reference>
<sequence>MHFGHIVEKKIKLSGFSVGEVARLLAVEKRTVYNWFNSPRLSLITIERIGFTLNCDFAPEFPELFPPAHFTAQDADPNSPNHHSEILTAEEMAENVWRNKYLTLLEAYNKFQHNRNLIEMSTPVISEY</sequence>
<organism evidence="1 2">
    <name type="scientific">Mucilaginibacter agri</name>
    <dbReference type="NCBI Taxonomy" id="2695265"/>
    <lineage>
        <taxon>Bacteria</taxon>
        <taxon>Pseudomonadati</taxon>
        <taxon>Bacteroidota</taxon>
        <taxon>Sphingobacteriia</taxon>
        <taxon>Sphingobacteriales</taxon>
        <taxon>Sphingobacteriaceae</taxon>
        <taxon>Mucilaginibacter</taxon>
    </lineage>
</organism>
<accession>A0A965ZCK6</accession>
<dbReference type="RefSeq" id="WP_166584293.1">
    <property type="nucleotide sequence ID" value="NZ_WWEO01000037.1"/>
</dbReference>
<evidence type="ECO:0000313" key="2">
    <source>
        <dbReference type="Proteomes" id="UP000638732"/>
    </source>
</evidence>
<comment type="caution">
    <text evidence="1">The sequence shown here is derived from an EMBL/GenBank/DDBJ whole genome shotgun (WGS) entry which is preliminary data.</text>
</comment>
<name>A0A965ZCK6_9SPHI</name>
<protein>
    <submittedName>
        <fullName evidence="1">Uncharacterized protein</fullName>
    </submittedName>
</protein>
<dbReference type="AlphaFoldDB" id="A0A965ZCK6"/>
<proteinExistence type="predicted"/>
<evidence type="ECO:0000313" key="1">
    <source>
        <dbReference type="EMBL" id="NCD68265.1"/>
    </source>
</evidence>
<gene>
    <name evidence="1" type="ORF">GSY63_02710</name>
</gene>